<dbReference type="Proteomes" id="UP000030564">
    <property type="component" value="Unassembled WGS sequence"/>
</dbReference>
<accession>A0A0A6D5Y4</accession>
<dbReference type="OrthoDB" id="5383110at2"/>
<gene>
    <name evidence="3" type="ORF">NZ35_27860</name>
</gene>
<feature type="chain" id="PRO_5002013264" description="DUF4440 domain-containing protein" evidence="1">
    <location>
        <begin position="21"/>
        <end position="143"/>
    </location>
</feature>
<dbReference type="InterPro" id="IPR027843">
    <property type="entry name" value="DUF4440"/>
</dbReference>
<feature type="domain" description="DUF4440" evidence="2">
    <location>
        <begin position="30"/>
        <end position="135"/>
    </location>
</feature>
<reference evidence="3 4" key="1">
    <citation type="submission" date="2014-10" db="EMBL/GenBank/DDBJ databases">
        <title>Draft genome sequence of Pseudomonas chlororaphis EA105.</title>
        <authorList>
            <person name="McCully L.M."/>
            <person name="Bitzer A.S."/>
            <person name="Spence C."/>
            <person name="Bais H."/>
            <person name="Silby M.W."/>
        </authorList>
    </citation>
    <scope>NUCLEOTIDE SEQUENCE [LARGE SCALE GENOMIC DNA]</scope>
    <source>
        <strain evidence="3 4">EA105</strain>
    </source>
</reference>
<evidence type="ECO:0000313" key="3">
    <source>
        <dbReference type="EMBL" id="KHA70004.1"/>
    </source>
</evidence>
<organism evidence="3 4">
    <name type="scientific">Pseudomonas chlororaphis</name>
    <dbReference type="NCBI Taxonomy" id="587753"/>
    <lineage>
        <taxon>Bacteria</taxon>
        <taxon>Pseudomonadati</taxon>
        <taxon>Pseudomonadota</taxon>
        <taxon>Gammaproteobacteria</taxon>
        <taxon>Pseudomonadales</taxon>
        <taxon>Pseudomonadaceae</taxon>
        <taxon>Pseudomonas</taxon>
    </lineage>
</organism>
<evidence type="ECO:0000313" key="4">
    <source>
        <dbReference type="Proteomes" id="UP000030564"/>
    </source>
</evidence>
<dbReference type="AlphaFoldDB" id="A0A0A6D5Y4"/>
<evidence type="ECO:0000256" key="1">
    <source>
        <dbReference type="SAM" id="SignalP"/>
    </source>
</evidence>
<evidence type="ECO:0000259" key="2">
    <source>
        <dbReference type="Pfam" id="PF14534"/>
    </source>
</evidence>
<dbReference type="Pfam" id="PF14534">
    <property type="entry name" value="DUF4440"/>
    <property type="match status" value="1"/>
</dbReference>
<proteinExistence type="predicted"/>
<comment type="caution">
    <text evidence="3">The sequence shown here is derived from an EMBL/GenBank/DDBJ whole genome shotgun (WGS) entry which is preliminary data.</text>
</comment>
<dbReference type="EMBL" id="JSFK01000051">
    <property type="protein sequence ID" value="KHA70004.1"/>
    <property type="molecule type" value="Genomic_DNA"/>
</dbReference>
<feature type="signal peptide" evidence="1">
    <location>
        <begin position="1"/>
        <end position="20"/>
    </location>
</feature>
<sequence>MTKTRLLIGFLCAFNGYAMAASAPAEKDVAQAVDHLTQAMLHKDIAELNALTAPNLTYGHSSGKIQDKKEFIADIETGKSAFKTLEMQNQTITLSGDTALVRHHFSAQALKGTEVVPTEIENFQIWQKQDGKWLLVGRQAFKF</sequence>
<name>A0A0A6D5Y4_9PSED</name>
<keyword evidence="1" id="KW-0732">Signal</keyword>
<dbReference type="PATRIC" id="fig|587753.9.peg.5127"/>
<dbReference type="InterPro" id="IPR032710">
    <property type="entry name" value="NTF2-like_dom_sf"/>
</dbReference>
<protein>
    <recommendedName>
        <fullName evidence="2">DUF4440 domain-containing protein</fullName>
    </recommendedName>
</protein>
<dbReference type="Gene3D" id="3.10.450.50">
    <property type="match status" value="1"/>
</dbReference>
<dbReference type="SUPFAM" id="SSF54427">
    <property type="entry name" value="NTF2-like"/>
    <property type="match status" value="1"/>
</dbReference>